<keyword evidence="1" id="KW-0472">Membrane</keyword>
<dbReference type="GO" id="GO:0010305">
    <property type="term" value="P:leaf vascular tissue pattern formation"/>
    <property type="evidence" value="ECO:0007669"/>
    <property type="project" value="TreeGrafter"/>
</dbReference>
<feature type="transmembrane region" description="Helical" evidence="1">
    <location>
        <begin position="459"/>
        <end position="481"/>
    </location>
</feature>
<gene>
    <name evidence="2" type="ORF">FSB_LOCUS6488</name>
</gene>
<dbReference type="InterPro" id="IPR052957">
    <property type="entry name" value="Auxin_embryo_med"/>
</dbReference>
<dbReference type="PANTHER" id="PTHR32387:SF0">
    <property type="entry name" value="PROTEIN NO VEIN"/>
    <property type="match status" value="1"/>
</dbReference>
<dbReference type="GO" id="GO:0009793">
    <property type="term" value="P:embryo development ending in seed dormancy"/>
    <property type="evidence" value="ECO:0007669"/>
    <property type="project" value="TreeGrafter"/>
</dbReference>
<evidence type="ECO:0000256" key="1">
    <source>
        <dbReference type="SAM" id="Phobius"/>
    </source>
</evidence>
<sequence>MATSRHRITEALHSGSFVFVPYAPGSRHEDVVPGIFLSPEEICWHDSTSCLDQMMEIHPQCILTEVAHFPLNKTLSNIYPGLRDFFVDSCGVHETPPLRSYLQILLQLSTVALPSQIANAVFKVFLKWSDGVKSGLLSPEDISYLKEHLMKLDYAVLPTEQDKWVSLHPSFGLVCWCDDKKLWKQFKHFDKIDFLYFGELSEDEKQILQMKVSVLMKTIGIPALSEGFVTVGGMCKKAEETVESVASLLVCKAALVSCPSVWGLLGGSACFGVVSWVVELVWEKSSGVWNLIPSSYVTGKKGTSAPLRAGDPFESFSFLFLCLIGLGFAYGFSLSGGVVTREAIYVGLADCSFKASLVGWALPYAQRYFCSVHPDNYVQLKQSGFDILKSLQVVVVEKLYYRNVIKSCGGASKKQIECSCVLQWVSVGCGVGHGHELELLTKHCVARGVGLGGLWGGSWWVFVGVWLAVGWGGLGVSWWVCGVARGGSQWW</sequence>
<evidence type="ECO:0000313" key="2">
    <source>
        <dbReference type="EMBL" id="SPC78606.1"/>
    </source>
</evidence>
<proteinExistence type="predicted"/>
<accession>A0A2N9EI47</accession>
<dbReference type="PANTHER" id="PTHR32387">
    <property type="entry name" value="WU:FJ29H11"/>
    <property type="match status" value="1"/>
</dbReference>
<name>A0A2N9EI47_FAGSY</name>
<protein>
    <submittedName>
        <fullName evidence="2">Uncharacterized protein</fullName>
    </submittedName>
</protein>
<dbReference type="GO" id="GO:0005634">
    <property type="term" value="C:nucleus"/>
    <property type="evidence" value="ECO:0007669"/>
    <property type="project" value="TreeGrafter"/>
</dbReference>
<dbReference type="GO" id="GO:0048364">
    <property type="term" value="P:root development"/>
    <property type="evidence" value="ECO:0007669"/>
    <property type="project" value="TreeGrafter"/>
</dbReference>
<dbReference type="AlphaFoldDB" id="A0A2N9EI47"/>
<reference evidence="2" key="1">
    <citation type="submission" date="2018-02" db="EMBL/GenBank/DDBJ databases">
        <authorList>
            <person name="Cohen D.B."/>
            <person name="Kent A.D."/>
        </authorList>
    </citation>
    <scope>NUCLEOTIDE SEQUENCE</scope>
</reference>
<organism evidence="2">
    <name type="scientific">Fagus sylvatica</name>
    <name type="common">Beechnut</name>
    <dbReference type="NCBI Taxonomy" id="28930"/>
    <lineage>
        <taxon>Eukaryota</taxon>
        <taxon>Viridiplantae</taxon>
        <taxon>Streptophyta</taxon>
        <taxon>Embryophyta</taxon>
        <taxon>Tracheophyta</taxon>
        <taxon>Spermatophyta</taxon>
        <taxon>Magnoliopsida</taxon>
        <taxon>eudicotyledons</taxon>
        <taxon>Gunneridae</taxon>
        <taxon>Pentapetalae</taxon>
        <taxon>rosids</taxon>
        <taxon>fabids</taxon>
        <taxon>Fagales</taxon>
        <taxon>Fagaceae</taxon>
        <taxon>Fagus</taxon>
    </lineage>
</organism>
<feature type="transmembrane region" description="Helical" evidence="1">
    <location>
        <begin position="261"/>
        <end position="282"/>
    </location>
</feature>
<dbReference type="EMBL" id="OIVN01000337">
    <property type="protein sequence ID" value="SPC78606.1"/>
    <property type="molecule type" value="Genomic_DNA"/>
</dbReference>
<keyword evidence="1" id="KW-0812">Transmembrane</keyword>
<keyword evidence="1" id="KW-1133">Transmembrane helix</keyword>
<feature type="transmembrane region" description="Helical" evidence="1">
    <location>
        <begin position="318"/>
        <end position="339"/>
    </location>
</feature>